<dbReference type="PANTHER" id="PTHR35007">
    <property type="entry name" value="INTEGRAL MEMBRANE PROTEIN-RELATED"/>
    <property type="match status" value="1"/>
</dbReference>
<evidence type="ECO:0000256" key="4">
    <source>
        <dbReference type="ARBA" id="ARBA00022989"/>
    </source>
</evidence>
<evidence type="ECO:0000259" key="7">
    <source>
        <dbReference type="Pfam" id="PF00482"/>
    </source>
</evidence>
<accession>A0A4D4KTQ2</accession>
<gene>
    <name evidence="8" type="ORF">SANT12839_101210</name>
</gene>
<dbReference type="AlphaFoldDB" id="A0A4D4KTQ2"/>
<dbReference type="Pfam" id="PF00482">
    <property type="entry name" value="T2SSF"/>
    <property type="match status" value="1"/>
</dbReference>
<dbReference type="GO" id="GO:0005886">
    <property type="term" value="C:plasma membrane"/>
    <property type="evidence" value="ECO:0007669"/>
    <property type="project" value="UniProtKB-SubCell"/>
</dbReference>
<comment type="caution">
    <text evidence="8">The sequence shown here is derived from an EMBL/GenBank/DDBJ whole genome shotgun (WGS) entry which is preliminary data.</text>
</comment>
<keyword evidence="2" id="KW-1003">Cell membrane</keyword>
<keyword evidence="4 6" id="KW-1133">Transmembrane helix</keyword>
<dbReference type="InterPro" id="IPR018076">
    <property type="entry name" value="T2SS_GspF_dom"/>
</dbReference>
<reference evidence="8 9" key="1">
    <citation type="journal article" date="2020" name="Int. J. Syst. Evol. Microbiol.">
        <title>Reclassification of Streptomyces castelarensis and Streptomyces sporoclivatus as later heterotypic synonyms of Streptomyces antimycoticus.</title>
        <authorList>
            <person name="Komaki H."/>
            <person name="Tamura T."/>
        </authorList>
    </citation>
    <scope>NUCLEOTIDE SEQUENCE [LARGE SCALE GENOMIC DNA]</scope>
    <source>
        <strain evidence="8 9">NBRC 12839</strain>
    </source>
</reference>
<evidence type="ECO:0000256" key="6">
    <source>
        <dbReference type="SAM" id="Phobius"/>
    </source>
</evidence>
<keyword evidence="3 6" id="KW-0812">Transmembrane</keyword>
<evidence type="ECO:0000256" key="1">
    <source>
        <dbReference type="ARBA" id="ARBA00004651"/>
    </source>
</evidence>
<feature type="transmembrane region" description="Helical" evidence="6">
    <location>
        <begin position="99"/>
        <end position="120"/>
    </location>
</feature>
<evidence type="ECO:0000313" key="9">
    <source>
        <dbReference type="Proteomes" id="UP000299290"/>
    </source>
</evidence>
<dbReference type="PANTHER" id="PTHR35007:SF1">
    <property type="entry name" value="PILUS ASSEMBLY PROTEIN"/>
    <property type="match status" value="1"/>
</dbReference>
<comment type="subcellular location">
    <subcellularLocation>
        <location evidence="1">Cell membrane</location>
        <topology evidence="1">Multi-pass membrane protein</topology>
    </subcellularLocation>
</comment>
<evidence type="ECO:0000256" key="2">
    <source>
        <dbReference type="ARBA" id="ARBA00022475"/>
    </source>
</evidence>
<evidence type="ECO:0000313" key="8">
    <source>
        <dbReference type="EMBL" id="GDY49239.1"/>
    </source>
</evidence>
<dbReference type="RefSeq" id="WP_137970582.1">
    <property type="nucleotide sequence ID" value="NZ_BJHV01000003.1"/>
</dbReference>
<feature type="transmembrane region" description="Helical" evidence="6">
    <location>
        <begin position="126"/>
        <end position="145"/>
    </location>
</feature>
<evidence type="ECO:0000256" key="3">
    <source>
        <dbReference type="ARBA" id="ARBA00022692"/>
    </source>
</evidence>
<keyword evidence="9" id="KW-1185">Reference proteome</keyword>
<sequence>MISTPALLSGAAAGIGLTLAVRQLLPRRPDLADVLQRVHAPATAPARPATTAESSRDKASLLADRIGTRLMRTGWVAGRLPSQDLALLETSPARLLGRCVLYALIGLAIPQWVLLLLTLLGTPPPFAIPAAASLAFAVLLGAKCVDDVRTEAAEVREEWRHATASLLQRSALARSADAGAADALYRVAEHGDGRVLIRVRATLEHARLAGISPWTALGHLGEQIGVPELARPAATFALAGEEGATVSKALEAQAEALRSTILSEDKARANQATEKMVLPTLVTAFIMLIFVGYPAFSRILSV</sequence>
<keyword evidence="5 6" id="KW-0472">Membrane</keyword>
<evidence type="ECO:0000256" key="5">
    <source>
        <dbReference type="ARBA" id="ARBA00023136"/>
    </source>
</evidence>
<name>A0A4D4KTQ2_9ACTN</name>
<organism evidence="8 9">
    <name type="scientific">Streptomyces antimycoticus</name>
    <dbReference type="NCBI Taxonomy" id="68175"/>
    <lineage>
        <taxon>Bacteria</taxon>
        <taxon>Bacillati</taxon>
        <taxon>Actinomycetota</taxon>
        <taxon>Actinomycetes</taxon>
        <taxon>Kitasatosporales</taxon>
        <taxon>Streptomycetaceae</taxon>
        <taxon>Streptomyces</taxon>
        <taxon>Streptomyces violaceusniger group</taxon>
    </lineage>
</organism>
<feature type="domain" description="Type II secretion system protein GspF" evidence="7">
    <location>
        <begin position="172"/>
        <end position="294"/>
    </location>
</feature>
<dbReference type="EMBL" id="BJHV01000003">
    <property type="protein sequence ID" value="GDY49239.1"/>
    <property type="molecule type" value="Genomic_DNA"/>
</dbReference>
<protein>
    <recommendedName>
        <fullName evidence="7">Type II secretion system protein GspF domain-containing protein</fullName>
    </recommendedName>
</protein>
<feature type="transmembrane region" description="Helical" evidence="6">
    <location>
        <begin position="276"/>
        <end position="296"/>
    </location>
</feature>
<dbReference type="Proteomes" id="UP000299290">
    <property type="component" value="Unassembled WGS sequence"/>
</dbReference>
<proteinExistence type="predicted"/>